<comment type="caution">
    <text evidence="1">The sequence shown here is derived from an EMBL/GenBank/DDBJ whole genome shotgun (WGS) entry which is preliminary data.</text>
</comment>
<evidence type="ECO:0000313" key="2">
    <source>
        <dbReference type="Proteomes" id="UP000276133"/>
    </source>
</evidence>
<dbReference type="AlphaFoldDB" id="A0A3M7Q938"/>
<gene>
    <name evidence="1" type="ORF">BpHYR1_032152</name>
</gene>
<dbReference type="EMBL" id="REGN01006920">
    <property type="protein sequence ID" value="RNA07863.1"/>
    <property type="molecule type" value="Genomic_DNA"/>
</dbReference>
<reference evidence="1 2" key="1">
    <citation type="journal article" date="2018" name="Sci. Rep.">
        <title>Genomic signatures of local adaptation to the degree of environmental predictability in rotifers.</title>
        <authorList>
            <person name="Franch-Gras L."/>
            <person name="Hahn C."/>
            <person name="Garcia-Roger E.M."/>
            <person name="Carmona M.J."/>
            <person name="Serra M."/>
            <person name="Gomez A."/>
        </authorList>
    </citation>
    <scope>NUCLEOTIDE SEQUENCE [LARGE SCALE GENOMIC DNA]</scope>
    <source>
        <strain evidence="1">HYR1</strain>
    </source>
</reference>
<name>A0A3M7Q938_BRAPC</name>
<protein>
    <submittedName>
        <fullName evidence="1">Uncharacterized protein</fullName>
    </submittedName>
</protein>
<dbReference type="Proteomes" id="UP000276133">
    <property type="component" value="Unassembled WGS sequence"/>
</dbReference>
<keyword evidence="2" id="KW-1185">Reference proteome</keyword>
<evidence type="ECO:0000313" key="1">
    <source>
        <dbReference type="EMBL" id="RNA07863.1"/>
    </source>
</evidence>
<organism evidence="1 2">
    <name type="scientific">Brachionus plicatilis</name>
    <name type="common">Marine rotifer</name>
    <name type="synonym">Brachionus muelleri</name>
    <dbReference type="NCBI Taxonomy" id="10195"/>
    <lineage>
        <taxon>Eukaryota</taxon>
        <taxon>Metazoa</taxon>
        <taxon>Spiralia</taxon>
        <taxon>Gnathifera</taxon>
        <taxon>Rotifera</taxon>
        <taxon>Eurotatoria</taxon>
        <taxon>Monogononta</taxon>
        <taxon>Pseudotrocha</taxon>
        <taxon>Ploima</taxon>
        <taxon>Brachionidae</taxon>
        <taxon>Brachionus</taxon>
    </lineage>
</organism>
<sequence>MIKTYDKLMTSDQLVTYYETSLKYPYILNLFAQIIFLQNNFCMEIHNAFETDLKKNRSTSLPKDLNSAIDKNFQL</sequence>
<proteinExistence type="predicted"/>
<accession>A0A3M7Q938</accession>